<dbReference type="Proteomes" id="UP000294933">
    <property type="component" value="Unassembled WGS sequence"/>
</dbReference>
<keyword evidence="1" id="KW-0812">Transmembrane</keyword>
<evidence type="ECO:0000313" key="2">
    <source>
        <dbReference type="EMBL" id="TDL17364.1"/>
    </source>
</evidence>
<reference evidence="2 3" key="1">
    <citation type="submission" date="2018-06" db="EMBL/GenBank/DDBJ databases">
        <title>A transcriptomic atlas of mushroom development highlights an independent origin of complex multicellularity.</title>
        <authorList>
            <consortium name="DOE Joint Genome Institute"/>
            <person name="Krizsan K."/>
            <person name="Almasi E."/>
            <person name="Merenyi Z."/>
            <person name="Sahu N."/>
            <person name="Viragh M."/>
            <person name="Koszo T."/>
            <person name="Mondo S."/>
            <person name="Kiss B."/>
            <person name="Balint B."/>
            <person name="Kues U."/>
            <person name="Barry K."/>
            <person name="Hegedus J.C."/>
            <person name="Henrissat B."/>
            <person name="Johnson J."/>
            <person name="Lipzen A."/>
            <person name="Ohm R."/>
            <person name="Nagy I."/>
            <person name="Pangilinan J."/>
            <person name="Yan J."/>
            <person name="Xiong Y."/>
            <person name="Grigoriev I.V."/>
            <person name="Hibbett D.S."/>
            <person name="Nagy L.G."/>
        </authorList>
    </citation>
    <scope>NUCLEOTIDE SEQUENCE [LARGE SCALE GENOMIC DNA]</scope>
    <source>
        <strain evidence="2 3">SZMC22713</strain>
    </source>
</reference>
<keyword evidence="3" id="KW-1185">Reference proteome</keyword>
<evidence type="ECO:0000313" key="3">
    <source>
        <dbReference type="Proteomes" id="UP000294933"/>
    </source>
</evidence>
<accession>A0A4Y7PPS2</accession>
<dbReference type="OrthoDB" id="3060195at2759"/>
<organism evidence="2 3">
    <name type="scientific">Rickenella mellea</name>
    <dbReference type="NCBI Taxonomy" id="50990"/>
    <lineage>
        <taxon>Eukaryota</taxon>
        <taxon>Fungi</taxon>
        <taxon>Dikarya</taxon>
        <taxon>Basidiomycota</taxon>
        <taxon>Agaricomycotina</taxon>
        <taxon>Agaricomycetes</taxon>
        <taxon>Hymenochaetales</taxon>
        <taxon>Rickenellaceae</taxon>
        <taxon>Rickenella</taxon>
    </lineage>
</organism>
<keyword evidence="1" id="KW-1133">Transmembrane helix</keyword>
<name>A0A4Y7PPS2_9AGAM</name>
<gene>
    <name evidence="2" type="ORF">BD410DRAFT_843645</name>
</gene>
<evidence type="ECO:0000256" key="1">
    <source>
        <dbReference type="SAM" id="Phobius"/>
    </source>
</evidence>
<feature type="transmembrane region" description="Helical" evidence="1">
    <location>
        <begin position="6"/>
        <end position="30"/>
    </location>
</feature>
<proteinExistence type="predicted"/>
<dbReference type="VEuPathDB" id="FungiDB:BD410DRAFT_843645"/>
<dbReference type="AlphaFoldDB" id="A0A4Y7PPS2"/>
<protein>
    <submittedName>
        <fullName evidence="2">Uncharacterized protein</fullName>
    </submittedName>
</protein>
<dbReference type="EMBL" id="ML170222">
    <property type="protein sequence ID" value="TDL17364.1"/>
    <property type="molecule type" value="Genomic_DNA"/>
</dbReference>
<keyword evidence="1" id="KW-0472">Membrane</keyword>
<sequence>MASKGAILNWLIVLSAINNPLTVILINRLVLNLRQVSRLQEGNAPTLNAIGTIQEPAFATNSLLGNLGAPLRMGPEDDDVIEEISVDDEVAVVEERGIVDRSEIIEEPRDP</sequence>